<dbReference type="Proteomes" id="UP001498771">
    <property type="component" value="Unassembled WGS sequence"/>
</dbReference>
<evidence type="ECO:0000256" key="2">
    <source>
        <dbReference type="ARBA" id="ARBA00004496"/>
    </source>
</evidence>
<dbReference type="SMART" id="SM00185">
    <property type="entry name" value="ARM"/>
    <property type="match status" value="5"/>
</dbReference>
<dbReference type="InterPro" id="IPR011989">
    <property type="entry name" value="ARM-like"/>
</dbReference>
<reference evidence="7 8" key="1">
    <citation type="submission" date="2024-03" db="EMBL/GenBank/DDBJ databases">
        <title>Genome-scale model development and genomic sequencing of the oleaginous clade Lipomyces.</title>
        <authorList>
            <consortium name="Lawrence Berkeley National Laboratory"/>
            <person name="Czajka J.J."/>
            <person name="Han Y."/>
            <person name="Kim J."/>
            <person name="Mondo S.J."/>
            <person name="Hofstad B.A."/>
            <person name="Robles A."/>
            <person name="Haridas S."/>
            <person name="Riley R."/>
            <person name="LaButti K."/>
            <person name="Pangilinan J."/>
            <person name="Andreopoulos W."/>
            <person name="Lipzen A."/>
            <person name="Yan J."/>
            <person name="Wang M."/>
            <person name="Ng V."/>
            <person name="Grigoriev I.V."/>
            <person name="Spatafora J.W."/>
            <person name="Magnuson J.K."/>
            <person name="Baker S.E."/>
            <person name="Pomraning K.R."/>
        </authorList>
    </citation>
    <scope>NUCLEOTIDE SEQUENCE [LARGE SCALE GENOMIC DNA]</scope>
    <source>
        <strain evidence="7 8">Phaff 52-87</strain>
    </source>
</reference>
<feature type="region of interest" description="Disordered" evidence="6">
    <location>
        <begin position="775"/>
        <end position="794"/>
    </location>
</feature>
<dbReference type="InterPro" id="IPR038739">
    <property type="entry name" value="ARMC8/Vid28"/>
</dbReference>
<dbReference type="Gene3D" id="1.25.10.10">
    <property type="entry name" value="Leucine-rich Repeat Variant"/>
    <property type="match status" value="3"/>
</dbReference>
<comment type="subcellular location">
    <subcellularLocation>
        <location evidence="2">Cytoplasm</location>
    </subcellularLocation>
    <subcellularLocation>
        <location evidence="1">Nucleus</location>
    </subcellularLocation>
</comment>
<dbReference type="InterPro" id="IPR016024">
    <property type="entry name" value="ARM-type_fold"/>
</dbReference>
<dbReference type="InterPro" id="IPR000225">
    <property type="entry name" value="Armadillo"/>
</dbReference>
<evidence type="ECO:0000256" key="1">
    <source>
        <dbReference type="ARBA" id="ARBA00004123"/>
    </source>
</evidence>
<organism evidence="7 8">
    <name type="scientific">Myxozyma melibiosi</name>
    <dbReference type="NCBI Taxonomy" id="54550"/>
    <lineage>
        <taxon>Eukaryota</taxon>
        <taxon>Fungi</taxon>
        <taxon>Dikarya</taxon>
        <taxon>Ascomycota</taxon>
        <taxon>Saccharomycotina</taxon>
        <taxon>Lipomycetes</taxon>
        <taxon>Lipomycetales</taxon>
        <taxon>Lipomycetaceae</taxon>
        <taxon>Myxozyma</taxon>
    </lineage>
</organism>
<evidence type="ECO:0000256" key="4">
    <source>
        <dbReference type="ARBA" id="ARBA00022737"/>
    </source>
</evidence>
<accession>A0ABR1FCB0</accession>
<dbReference type="GeneID" id="90036949"/>
<evidence type="ECO:0000313" key="8">
    <source>
        <dbReference type="Proteomes" id="UP001498771"/>
    </source>
</evidence>
<gene>
    <name evidence="7" type="ORF">BZA70DRAFT_271156</name>
</gene>
<keyword evidence="3" id="KW-0963">Cytoplasm</keyword>
<dbReference type="SUPFAM" id="SSF48371">
    <property type="entry name" value="ARM repeat"/>
    <property type="match status" value="2"/>
</dbReference>
<dbReference type="PANTHER" id="PTHR15651">
    <property type="entry name" value="ARMADILLO REPEAT-CONTAINING PROTEIN 8"/>
    <property type="match status" value="1"/>
</dbReference>
<keyword evidence="4" id="KW-0677">Repeat</keyword>
<dbReference type="EMBL" id="JBBJBU010000001">
    <property type="protein sequence ID" value="KAK7207392.1"/>
    <property type="molecule type" value="Genomic_DNA"/>
</dbReference>
<dbReference type="PANTHER" id="PTHR15651:SF7">
    <property type="entry name" value="ARMADILLO REPEAT-CONTAINING PROTEIN 8"/>
    <property type="match status" value="1"/>
</dbReference>
<name>A0ABR1FCB0_9ASCO</name>
<keyword evidence="5" id="KW-0539">Nucleus</keyword>
<feature type="compositionally biased region" description="Low complexity" evidence="6">
    <location>
        <begin position="779"/>
        <end position="791"/>
    </location>
</feature>
<evidence type="ECO:0000256" key="6">
    <source>
        <dbReference type="SAM" id="MobiDB-lite"/>
    </source>
</evidence>
<sequence length="896" mass="96575">MISEIDLLPLVRSPDRGTQLRALKALKNSVIGHTEQKEWYLERGVLDDLLAILSAEDGVKDQYSEELMIEAGIVLGSFAYSGPDISAMLYGPETISTLVLTLKPTSPPKLLLASLRTLTTLWTAQPPTQSLSTAYPTLAPSLAALLSHFYSSAASEKGAISYTIITQVCGLLFVLAPAHSTGQSVLSDHLAISLCDLVDKLLTKPNMIASLSVSSNAGATGLAERKMLSSAILALSHLMSPQAARHLASSAPYFMDLLVKLLRAQEPTIRLAACALITTLYTTPLSGSGDVITGKPAAQNTELAMLLVPALMKLLDDALSVDDGRGCDPLVLHTFAVVCREGGEVADRCVEVGIIKKVVRIIAHVAPSTHSATQIGKTESKLLSGGLFCLSALGLHKEEYRKAIIDANALTIVVAVMNTENAPAVREIKIAACNVLRSLSRSVLLLRTSLVESGIVGGVVELLGDVAVVQESESASATAAGSAKGEVLYDESMSEVEKTSARQKYLSAVGGAGQEADGVIMEEDDDESEDGESLEVRTAAMAAVCNLVLEFSPLRKPILDQGILPLIVAGARSRYTPLRLNSVWALKHMVYGDDMQTRGLVLEEVGFPLLMKLCNDPEMQVQEQALDFIRNLIARSDDYIDKLFANVGVHDLFELLDGKLAMRSRQSDDSESDEDEDFVEEDEGGKVIFTTKPYYTEIIIATAYILVHIAAGYEHHRQTIIQHESVVKKVIALMAHEREEVRLACLWIVLNLTWVEEPPRGAAGEDLMMEGVVDDDAEGSSSAGAGGESASQSPGNYVEVCRKRAAVLVRLGVRAKLAMLKQDRVLDVREKTKTAIYQIDSLTGAFTDGYGDRREESQQAQQVQQGGDAMEVDNVPVVRHAYMYMNPTAVASEPSS</sequence>
<evidence type="ECO:0000256" key="5">
    <source>
        <dbReference type="ARBA" id="ARBA00023242"/>
    </source>
</evidence>
<dbReference type="RefSeq" id="XP_064770425.1">
    <property type="nucleotide sequence ID" value="XM_064911437.1"/>
</dbReference>
<protein>
    <submittedName>
        <fullName evidence="7">Armadillo-type protein</fullName>
    </submittedName>
</protein>
<evidence type="ECO:0000313" key="7">
    <source>
        <dbReference type="EMBL" id="KAK7207392.1"/>
    </source>
</evidence>
<comment type="caution">
    <text evidence="7">The sequence shown here is derived from an EMBL/GenBank/DDBJ whole genome shotgun (WGS) entry which is preliminary data.</text>
</comment>
<evidence type="ECO:0000256" key="3">
    <source>
        <dbReference type="ARBA" id="ARBA00022490"/>
    </source>
</evidence>
<keyword evidence="8" id="KW-1185">Reference proteome</keyword>
<proteinExistence type="predicted"/>